<accession>A0AAG5DKV3</accession>
<name>A0AAG5DKV3_ANOAO</name>
<feature type="compositionally biased region" description="Polar residues" evidence="1">
    <location>
        <begin position="267"/>
        <end position="281"/>
    </location>
</feature>
<dbReference type="AlphaFoldDB" id="A0AAG5DKV3"/>
<feature type="region of interest" description="Disordered" evidence="1">
    <location>
        <begin position="231"/>
        <end position="282"/>
    </location>
</feature>
<dbReference type="Proteomes" id="UP000075880">
    <property type="component" value="Unassembled WGS sequence"/>
</dbReference>
<proteinExistence type="predicted"/>
<evidence type="ECO:0000313" key="3">
    <source>
        <dbReference type="Proteomes" id="UP000075880"/>
    </source>
</evidence>
<reference evidence="2" key="1">
    <citation type="submission" date="2024-04" db="UniProtKB">
        <authorList>
            <consortium name="EnsemblMetazoa"/>
        </authorList>
    </citation>
    <scope>IDENTIFICATION</scope>
    <source>
        <strain evidence="2">EBRO</strain>
    </source>
</reference>
<keyword evidence="3" id="KW-1185">Reference proteome</keyword>
<evidence type="ECO:0000256" key="1">
    <source>
        <dbReference type="SAM" id="MobiDB-lite"/>
    </source>
</evidence>
<evidence type="ECO:0000313" key="2">
    <source>
        <dbReference type="EnsemblMetazoa" id="ENSAATROPP011258"/>
    </source>
</evidence>
<organism evidence="2 3">
    <name type="scientific">Anopheles atroparvus</name>
    <name type="common">European mosquito</name>
    <dbReference type="NCBI Taxonomy" id="41427"/>
    <lineage>
        <taxon>Eukaryota</taxon>
        <taxon>Metazoa</taxon>
        <taxon>Ecdysozoa</taxon>
        <taxon>Arthropoda</taxon>
        <taxon>Hexapoda</taxon>
        <taxon>Insecta</taxon>
        <taxon>Pterygota</taxon>
        <taxon>Neoptera</taxon>
        <taxon>Endopterygota</taxon>
        <taxon>Diptera</taxon>
        <taxon>Nematocera</taxon>
        <taxon>Culicoidea</taxon>
        <taxon>Culicidae</taxon>
        <taxon>Anophelinae</taxon>
        <taxon>Anopheles</taxon>
    </lineage>
</organism>
<feature type="compositionally biased region" description="Polar residues" evidence="1">
    <location>
        <begin position="247"/>
        <end position="258"/>
    </location>
</feature>
<sequence>MEEEDTEVPQTIAHRMILYFYESMAVGRDAWDVAFWGAFQRKNPDIEMDAKALRSWFFDEIMNDPDHFVGLPYEVLQYINPLFNRIRAEVLEYRDLVEGIDFVFDRDDAPSLGAAQTAGLPPIQLKTTSAYGAGAHTTKPLATPTTEQILRHVSDGLSELVWTEEERSSKPALTIAECLQRVAVLTQNGIPLAKCVEPGMSCYDRFLQMGLLEPVVDELAQPGERYTQFQTPQGISTPLHPMMHPGVTSTARQDSALGQSIPEGDKTSGQTDRAQSSTSYRTPIGAITPNYLALRHVRSKKRRFQ</sequence>
<dbReference type="EnsemblMetazoa" id="ENSAATROPT012404">
    <property type="protein sequence ID" value="ENSAATROPP011258"/>
    <property type="gene ID" value="ENSAATROPG010088"/>
</dbReference>
<protein>
    <submittedName>
        <fullName evidence="2">Uncharacterized protein</fullName>
    </submittedName>
</protein>